<proteinExistence type="predicted"/>
<dbReference type="GO" id="GO:0036286">
    <property type="term" value="C:eisosome filament"/>
    <property type="evidence" value="ECO:0007669"/>
    <property type="project" value="TreeGrafter"/>
</dbReference>
<name>A0A164WSR4_9AGAM</name>
<sequence>MVHRPADSRLLTNLLRHEKDYTHSIISTIETSQSSLASLQAYASASHPASSHVILKVAASLAGADEALRKYTESIEQWRDKLSILKDLEDEVGNIMRDREILVNRLIKASKSQKPTRDSLIGGPPSPTSSYSKDAGSKLSVAKSELQSCETVLADKEQELEVARISLVREGLHQRCRAMVECGWAWGEMGKEGISALEGMGSSMANGNGSHIRHSSLSKHLYPDHTGSDISSITPSISASQLNYGRGSTSVESEPPPPLPPLKFNLDPPHSVSDHAMPIRSPLSKPIALSPDESSDTSEDEQAVEVVENPRFASAQSTKPTSHVHFPQKSSTRSDLGVRPSYAARQKEREQQVRKRSESSSFFGSIANLFRGPRSSGSVVSEPSSPVERSNSKRWSTRTDRNLARARRGDDDSDREDAGITIDYERLSREAKYLPKPPADGTPKDSTKLRKKGSTRKATPEGSPSLPTGYHTDGVVSSSPKGKGKGKARPLSTGSISPPIRTSKPSQNPDTQTQNPTKSLHSSDTDLPRAASPNPASPVQSESGASTVRSGSVKRSNSGKRASKAGPTSILNSGGSQSLMSIVEGVSHSTNRDAWGNEIREPPENKIEVPKAPPSVSVGQVPLLPSPSTLPQVAPTPSSSSATMKPSVSAINTTPANVLTSAATPVLLSPQARTAQGSTAPPIPLKSALRNRSPSPVRTARPGMSSIPHAPEDTADTESISSAYETGQEDLDGEEDDDKTELSPVVPHTYTAPSSSQAPPPIGKDKPALARLEIDDRDELSSNSTARGSGSGTGSQPSRRKSVRMAPHPTFSPTPPALDDDEERDNSWGRDAPPGGKIQVGDWSIRNSTKDKDVWEDSSDDDTEYAQARKLLSKADKRLSKAGKI</sequence>
<accession>A0A164WSR4</accession>
<dbReference type="STRING" id="1314777.A0A164WSR4"/>
<gene>
    <name evidence="3" type="ORF">SISNIDRAFT_548656</name>
</gene>
<feature type="coiled-coil region" evidence="1">
    <location>
        <begin position="61"/>
        <end position="105"/>
    </location>
</feature>
<reference evidence="3 4" key="1">
    <citation type="journal article" date="2016" name="Mol. Biol. Evol.">
        <title>Comparative Genomics of Early-Diverging Mushroom-Forming Fungi Provides Insights into the Origins of Lignocellulose Decay Capabilities.</title>
        <authorList>
            <person name="Nagy L.G."/>
            <person name="Riley R."/>
            <person name="Tritt A."/>
            <person name="Adam C."/>
            <person name="Daum C."/>
            <person name="Floudas D."/>
            <person name="Sun H."/>
            <person name="Yadav J.S."/>
            <person name="Pangilinan J."/>
            <person name="Larsson K.H."/>
            <person name="Matsuura K."/>
            <person name="Barry K."/>
            <person name="Labutti K."/>
            <person name="Kuo R."/>
            <person name="Ohm R.A."/>
            <person name="Bhattacharya S.S."/>
            <person name="Shirouzu T."/>
            <person name="Yoshinaga Y."/>
            <person name="Martin F.M."/>
            <person name="Grigoriev I.V."/>
            <person name="Hibbett D.S."/>
        </authorList>
    </citation>
    <scope>NUCLEOTIDE SEQUENCE [LARGE SCALE GENOMIC DNA]</scope>
    <source>
        <strain evidence="3 4">HHB9708</strain>
    </source>
</reference>
<dbReference type="GO" id="GO:0005886">
    <property type="term" value="C:plasma membrane"/>
    <property type="evidence" value="ECO:0007669"/>
    <property type="project" value="TreeGrafter"/>
</dbReference>
<dbReference type="GO" id="GO:0008289">
    <property type="term" value="F:lipid binding"/>
    <property type="evidence" value="ECO:0007669"/>
    <property type="project" value="TreeGrafter"/>
</dbReference>
<feature type="compositionally biased region" description="Basic and acidic residues" evidence="2">
    <location>
        <begin position="598"/>
        <end position="609"/>
    </location>
</feature>
<dbReference type="EMBL" id="KV419402">
    <property type="protein sequence ID" value="KZS95323.1"/>
    <property type="molecule type" value="Genomic_DNA"/>
</dbReference>
<feature type="compositionally biased region" description="Basic and acidic residues" evidence="2">
    <location>
        <begin position="423"/>
        <end position="433"/>
    </location>
</feature>
<dbReference type="InterPro" id="IPR027267">
    <property type="entry name" value="AH/BAR_dom_sf"/>
</dbReference>
<dbReference type="PANTHER" id="PTHR31962">
    <property type="entry name" value="SPHINGOLIPID LONG CHAIN BASE-RESPONSIVE PROTEIN PIL1"/>
    <property type="match status" value="1"/>
</dbReference>
<feature type="compositionally biased region" description="Acidic residues" evidence="2">
    <location>
        <begin position="727"/>
        <end position="739"/>
    </location>
</feature>
<evidence type="ECO:0000256" key="2">
    <source>
        <dbReference type="SAM" id="MobiDB-lite"/>
    </source>
</evidence>
<feature type="compositionally biased region" description="Basic and acidic residues" evidence="2">
    <location>
        <begin position="397"/>
        <end position="410"/>
    </location>
</feature>
<dbReference type="GO" id="GO:0006897">
    <property type="term" value="P:endocytosis"/>
    <property type="evidence" value="ECO:0007669"/>
    <property type="project" value="TreeGrafter"/>
</dbReference>
<feature type="compositionally biased region" description="Basic and acidic residues" evidence="2">
    <location>
        <begin position="763"/>
        <end position="774"/>
    </location>
</feature>
<feature type="region of interest" description="Disordered" evidence="2">
    <location>
        <begin position="241"/>
        <end position="648"/>
    </location>
</feature>
<dbReference type="GO" id="GO:0070941">
    <property type="term" value="P:eisosome assembly"/>
    <property type="evidence" value="ECO:0007669"/>
    <property type="project" value="TreeGrafter"/>
</dbReference>
<evidence type="ECO:0000313" key="3">
    <source>
        <dbReference type="EMBL" id="KZS95323.1"/>
    </source>
</evidence>
<feature type="region of interest" description="Disordered" evidence="2">
    <location>
        <begin position="669"/>
        <end position="863"/>
    </location>
</feature>
<feature type="compositionally biased region" description="Polar residues" evidence="2">
    <location>
        <begin position="503"/>
        <end position="520"/>
    </location>
</feature>
<dbReference type="Gene3D" id="1.20.1270.60">
    <property type="entry name" value="Arfaptin homology (AH) domain/BAR domain"/>
    <property type="match status" value="1"/>
</dbReference>
<dbReference type="Proteomes" id="UP000076722">
    <property type="component" value="Unassembled WGS sequence"/>
</dbReference>
<feature type="compositionally biased region" description="Basic and acidic residues" evidence="2">
    <location>
        <begin position="345"/>
        <end position="358"/>
    </location>
</feature>
<feature type="compositionally biased region" description="Polar residues" evidence="2">
    <location>
        <begin position="241"/>
        <end position="252"/>
    </location>
</feature>
<protein>
    <submittedName>
        <fullName evidence="3">Uncharacterized protein</fullName>
    </submittedName>
</protein>
<feature type="compositionally biased region" description="Polar residues" evidence="2">
    <location>
        <begin position="626"/>
        <end position="648"/>
    </location>
</feature>
<organism evidence="3 4">
    <name type="scientific">Sistotremastrum niveocremeum HHB9708</name>
    <dbReference type="NCBI Taxonomy" id="1314777"/>
    <lineage>
        <taxon>Eukaryota</taxon>
        <taxon>Fungi</taxon>
        <taxon>Dikarya</taxon>
        <taxon>Basidiomycota</taxon>
        <taxon>Agaricomycotina</taxon>
        <taxon>Agaricomycetes</taxon>
        <taxon>Sistotremastrales</taxon>
        <taxon>Sistotremastraceae</taxon>
        <taxon>Sertulicium</taxon>
        <taxon>Sertulicium niveocremeum</taxon>
    </lineage>
</organism>
<feature type="compositionally biased region" description="Acidic residues" evidence="2">
    <location>
        <begin position="293"/>
        <end position="303"/>
    </location>
</feature>
<dbReference type="PANTHER" id="PTHR31962:SF1">
    <property type="entry name" value="SPHINGOLIPID LONG CHAIN BASE-RESPONSIVE PROTEIN PIL1"/>
    <property type="match status" value="1"/>
</dbReference>
<dbReference type="AlphaFoldDB" id="A0A164WSR4"/>
<feature type="compositionally biased region" description="Low complexity" evidence="2">
    <location>
        <begin position="371"/>
        <end position="389"/>
    </location>
</feature>
<dbReference type="InterPro" id="IPR028245">
    <property type="entry name" value="PIL1/LSP1"/>
</dbReference>
<feature type="region of interest" description="Disordered" evidence="2">
    <location>
        <begin position="114"/>
        <end position="136"/>
    </location>
</feature>
<dbReference type="OrthoDB" id="3358861at2759"/>
<evidence type="ECO:0000256" key="1">
    <source>
        <dbReference type="SAM" id="Coils"/>
    </source>
</evidence>
<keyword evidence="1" id="KW-0175">Coiled coil</keyword>
<feature type="compositionally biased region" description="Polar residues" evidence="2">
    <location>
        <begin position="537"/>
        <end position="556"/>
    </location>
</feature>
<evidence type="ECO:0000313" key="4">
    <source>
        <dbReference type="Proteomes" id="UP000076722"/>
    </source>
</evidence>
<feature type="compositionally biased region" description="Polar residues" evidence="2">
    <location>
        <begin position="569"/>
        <end position="580"/>
    </location>
</feature>
<keyword evidence="4" id="KW-1185">Reference proteome</keyword>